<dbReference type="RefSeq" id="WP_376856734.1">
    <property type="nucleotide sequence ID" value="NZ_JBHSAV010000015.1"/>
</dbReference>
<dbReference type="InterPro" id="IPR039448">
    <property type="entry name" value="Beta_helix"/>
</dbReference>
<comment type="caution">
    <text evidence="2">The sequence shown here is derived from an EMBL/GenBank/DDBJ whole genome shotgun (WGS) entry which is preliminary data.</text>
</comment>
<dbReference type="InterPro" id="IPR013783">
    <property type="entry name" value="Ig-like_fold"/>
</dbReference>
<evidence type="ECO:0000313" key="3">
    <source>
        <dbReference type="Proteomes" id="UP001595766"/>
    </source>
</evidence>
<dbReference type="InterPro" id="IPR008979">
    <property type="entry name" value="Galactose-bd-like_sf"/>
</dbReference>
<dbReference type="PANTHER" id="PTHR36453:SF1">
    <property type="entry name" value="RIGHT HANDED BETA HELIX DOMAIN-CONTAINING PROTEIN"/>
    <property type="match status" value="1"/>
</dbReference>
<dbReference type="SUPFAM" id="SSF51126">
    <property type="entry name" value="Pectin lyase-like"/>
    <property type="match status" value="2"/>
</dbReference>
<dbReference type="Gene3D" id="2.60.120.260">
    <property type="entry name" value="Galactose-binding domain-like"/>
    <property type="match status" value="1"/>
</dbReference>
<dbReference type="EMBL" id="JBHSAV010000015">
    <property type="protein sequence ID" value="MFC3975700.1"/>
    <property type="molecule type" value="Genomic_DNA"/>
</dbReference>
<dbReference type="Proteomes" id="UP001595766">
    <property type="component" value="Unassembled WGS sequence"/>
</dbReference>
<evidence type="ECO:0000259" key="1">
    <source>
        <dbReference type="Pfam" id="PF13229"/>
    </source>
</evidence>
<dbReference type="Gene3D" id="2.60.40.10">
    <property type="entry name" value="Immunoglobulins"/>
    <property type="match status" value="10"/>
</dbReference>
<feature type="non-terminal residue" evidence="2">
    <location>
        <position position="1784"/>
    </location>
</feature>
<dbReference type="SUPFAM" id="SSF49785">
    <property type="entry name" value="Galactose-binding domain-like"/>
    <property type="match status" value="1"/>
</dbReference>
<gene>
    <name evidence="2" type="ORF">ACFOUP_04890</name>
</gene>
<dbReference type="InterPro" id="IPR011050">
    <property type="entry name" value="Pectin_lyase_fold/virulence"/>
</dbReference>
<dbReference type="InterPro" id="IPR012334">
    <property type="entry name" value="Pectin_lyas_fold"/>
</dbReference>
<name>A0ABV8EKC6_9BACT</name>
<dbReference type="Pfam" id="PF13229">
    <property type="entry name" value="Beta_helix"/>
    <property type="match status" value="1"/>
</dbReference>
<dbReference type="Pfam" id="PF17957">
    <property type="entry name" value="Big_7"/>
    <property type="match status" value="8"/>
</dbReference>
<dbReference type="Gene3D" id="2.160.20.10">
    <property type="entry name" value="Single-stranded right-handed beta-helix, Pectin lyase-like"/>
    <property type="match status" value="2"/>
</dbReference>
<reference evidence="3" key="1">
    <citation type="journal article" date="2019" name="Int. J. Syst. Evol. Microbiol.">
        <title>The Global Catalogue of Microorganisms (GCM) 10K type strain sequencing project: providing services to taxonomists for standard genome sequencing and annotation.</title>
        <authorList>
            <consortium name="The Broad Institute Genomics Platform"/>
            <consortium name="The Broad Institute Genome Sequencing Center for Infectious Disease"/>
            <person name="Wu L."/>
            <person name="Ma J."/>
        </authorList>
    </citation>
    <scope>NUCLEOTIDE SEQUENCE [LARGE SCALE GENOMIC DNA]</scope>
    <source>
        <strain evidence="3">CECT 8551</strain>
    </source>
</reference>
<dbReference type="SMART" id="SM00710">
    <property type="entry name" value="PbH1"/>
    <property type="match status" value="7"/>
</dbReference>
<sequence length="1784" mass="196479">MQSVRLLLIILLFFISIVCLKASTYYISSSTGSDNRTAAEARSEHTPWQSIEKLNSIIGSLSPGDKVLFKRGDTFYGSIRINKQNNSINAIEFGAYGSGEKPVITSFVEIKNWLNIGNGVFEADLSQINTDAINVLTINGTPHAIGRYPNFEDPNKGYLRIEQIGSNSLTSSELGGSPNFNGAEVVIRKNAWIIDRHPITQHSGNQINYGSAHTQYTASRNYGFFIQNHRNTLDIFGEWFYDKNSKKLYVHFGNSNPSSLSVKVSTLTDLVNLNWEVGNYSFNNLKFEGANESAIHIRGGKNVKILNSEFQFIREAAIHGILSSNLEIENCKFNYSFNNAIFINNASENVKIRNNEILNTFTFNGMGKNSSLNGQAIYLTSNAHNGLIEGNTIKNIGYVGINFGGNNTIVKNNYIDNFCMHKTDGGGIYTWEGPSNRSLTNRVIEGNIIINGLGYKEGTVIQGAINNPAVEGIYLDDNTAGILIKNNTIANVANSGIYVHNARNIVIDHNMMFNNSDHIFFSDDNLGAAIQNVKVENNTFFSKHPDQYFLKFSSTSSNTFESMASFSNNAFASPYGTSAGIFRQRVSSGATPELIKTLEEWGQDRSYKFSNQKLDLIKSYEFSGQNLFRNSGFNQNAEFTHCQNCSLQRLTGGEFEGGYIRYRLGRTGRILFNIGKPDINQDYILKFTAKANKKAKLELIIRQDGSPWSSLIKPYVIEIEEEKKTYEFAFRNLINIEKAVVTLASIVDDLEIFIDDVVVQSAQIAFDNDQQPIIFDYNFSSSTKKLPIPGLYHDARDYPYKSQVDIPAFFSTALVRVEAEEITEDTPPVIKITSPENNFEVYVNDKIEILKDIELGSNELQKVELFKDQTLIHTFEEEPFRLEYYFEEEGEYILTAKATDKKGLESESDPITIKVSKSVDPINLTWNSPEYGDFFFALEPVLLAISANGEDERLVKIDFLINNTIFSTVTEPLFETIIQDLDLGTHLIQAIAYDIHGNKFESEPLSISIVNKPNESPTISIITPEDQQVFEQGQVIEITTLSADEDGEVVKVDFYADDILIASVEAEPFTFNWDNAPLGNHYITAIATDNEGAATVSTPIYITIEEAPAVNVSPTISIITPADQQIFEQGQVIEITTLSADEDGEVVKVDFYAGDLLIASVEAEPFNFNWDNAPLGNHYITAIATDNEGAATVSTPIFITIEEAPASNVSPTISIITPEDQQVFEQGQVIEITTLSADEDGEVVKVDFYVGDLLIASVEAEPFTFNWDNAPLGNHYITAIATDNEGAATVSTPIYITVEEAPAANVSPTISIITPEDQQVFEQGQVIEITTLSADEDGEVVKVDFYADDLLIASVEAEPFTFNWDNAPLGNHYITAIATDNEGAATVSNSVYITVEEAPAVNVSPTISIITPEDQQVFEQGQVIEITTLSADEDGEVVKVDFYADDLLIANVEAEPFTFNWDNAPLGNHYITAIATDNEGAATVSTPIFITVEEAPEAPAVNVSPTISIITPTDQQVFEQGQVIEITTLSADEDGEVVKVDFYADDLLIASVEAEPFTFNWDNAPLGNHYITAIATDNEGAATVSTPIYITVEEAPAVNVSPTISIITPTDQQVFEQGQVIEITTLSADEDGEVVKVDFYAGDLLIASVEVEPFTFNWDNAPLGNHYITAIATDNEGAATVSNSVYITVEEAPEIPETPEAPAANVSPTISIITPEDQQVFEQGQVIEITTLSADEDGEVMKVDFYADDLLIASVEAEPFTFNWDNAPLGNHYITAIATDNEGA</sequence>
<keyword evidence="3" id="KW-1185">Reference proteome</keyword>
<accession>A0ABV8EKC6</accession>
<feature type="domain" description="Right handed beta helix" evidence="1">
    <location>
        <begin position="277"/>
        <end position="439"/>
    </location>
</feature>
<dbReference type="PANTHER" id="PTHR36453">
    <property type="entry name" value="SECRETED PROTEIN-RELATED"/>
    <property type="match status" value="1"/>
</dbReference>
<protein>
    <submittedName>
        <fullName evidence="2">Ig-like domain-containing protein</fullName>
    </submittedName>
</protein>
<proteinExistence type="predicted"/>
<evidence type="ECO:0000313" key="2">
    <source>
        <dbReference type="EMBL" id="MFC3975700.1"/>
    </source>
</evidence>
<dbReference type="InterPro" id="IPR006626">
    <property type="entry name" value="PbH1"/>
</dbReference>
<organism evidence="2 3">
    <name type="scientific">Belliella kenyensis</name>
    <dbReference type="NCBI Taxonomy" id="1472724"/>
    <lineage>
        <taxon>Bacteria</taxon>
        <taxon>Pseudomonadati</taxon>
        <taxon>Bacteroidota</taxon>
        <taxon>Cytophagia</taxon>
        <taxon>Cytophagales</taxon>
        <taxon>Cyclobacteriaceae</taxon>
        <taxon>Belliella</taxon>
    </lineage>
</organism>